<keyword evidence="4" id="KW-1185">Reference proteome</keyword>
<name>A0AAD2CTD4_9STRA</name>
<evidence type="ECO:0000313" key="3">
    <source>
        <dbReference type="EMBL" id="CAJ1945589.1"/>
    </source>
</evidence>
<feature type="transmembrane region" description="Helical" evidence="2">
    <location>
        <begin position="1866"/>
        <end position="1886"/>
    </location>
</feature>
<organism evidence="3 4">
    <name type="scientific">Cylindrotheca closterium</name>
    <dbReference type="NCBI Taxonomy" id="2856"/>
    <lineage>
        <taxon>Eukaryota</taxon>
        <taxon>Sar</taxon>
        <taxon>Stramenopiles</taxon>
        <taxon>Ochrophyta</taxon>
        <taxon>Bacillariophyta</taxon>
        <taxon>Bacillariophyceae</taxon>
        <taxon>Bacillariophycidae</taxon>
        <taxon>Bacillariales</taxon>
        <taxon>Bacillariaceae</taxon>
        <taxon>Cylindrotheca</taxon>
    </lineage>
</organism>
<feature type="transmembrane region" description="Helical" evidence="2">
    <location>
        <begin position="1608"/>
        <end position="1629"/>
    </location>
</feature>
<dbReference type="EMBL" id="CAKOGP040001446">
    <property type="protein sequence ID" value="CAJ1945589.1"/>
    <property type="molecule type" value="Genomic_DNA"/>
</dbReference>
<dbReference type="Proteomes" id="UP001295423">
    <property type="component" value="Unassembled WGS sequence"/>
</dbReference>
<protein>
    <submittedName>
        <fullName evidence="3">Uncharacterized protein</fullName>
    </submittedName>
</protein>
<proteinExistence type="predicted"/>
<feature type="compositionally biased region" description="Polar residues" evidence="1">
    <location>
        <begin position="1"/>
        <end position="15"/>
    </location>
</feature>
<keyword evidence="2" id="KW-0472">Membrane</keyword>
<sequence length="2145" mass="243024">MSQSYYRTRSHSTNPRDGLTTIKETDTVSGQSVDLDAMSVATPFMALEDKRYFKRSNLDPTEIIGVDVRKGKHERNQADLIGNIWRFLVCCVIKIRMDPINRLRFTRGLQVFLPLLSPYESYLLGELIEDLDFSQKGSWDVLARCFANRNVSRILVQMFASKFDIFWHLSTQIKYSRTFDFLGKLPLLGFFAFPATENFPSSKAFSFNAIIRSIKPGAWLIRFATSNLEGSIAVDPKAPAQNLAAEVTGFELANRNSKGTFFGRSETNKHRLEHRLPTDESIVRSFNTSPASTIVNNGVEHVLRCLVKHWEGMLAEENGNFAHQRMELLNPFETLRIHLPVVLTVLMNLRGRNVFDSAEVARYMRAMQEFRSDNISVRQDIEQGRRSIQQIRIACSYVKSQILDGLLSPKQPENGKETISPIIDNVCAGIASRSQPLAKWIRSIRKSIQQLEREANQLFPLLEDVQDGITIGYKLLEGVDWITPKDSALKSEIIGHIKDEEKWNRSVELALDKLAAKEKRTLMECIQKGQRRLPAFENLLDRVVSLIKREKRRENIDRRLQELSKGPEVSDLQKHHWYWVTIKGVDRAFCLESSSRSLLIVRDVETGCLEEVDQSRRGVRIRKYHPVAAAIARAQRMFMTIEMDRLKIFSYEAFMEFGCPSHVSGDISLRTSLLQLLMVSQMHSYHINDARRNILSEVKLSGERKRRTEKPQNVLIVGGGPSGMMCAIHTVHNVLLSGGQLSVHQSRNAFQEGASSFERSQIVRLDARIISMLRYHLGSIFEDTFLPLEGETNAYLGNTLPTQGFVEINIKRLEDILERELVSLASRDLLLYYHNSEIIVDPETLKLKKKGKHLKIDEVVVGADGKKLCVSKFDYKEKLVKPSELKAGTAYRIGIDGDSQLLPYRLSHKDAYGWFHFNNLSLQCKPFSVRETELPAIYESFKGEASPTEVELIEFGSGTAALDSQTQSSVNFTELRDQEFEIDVSDCHVVLSSGKPRAPRQNQKNKVKKDYKKHHFECTTAEPHIVCCIEGAKVALGMHKAGNKRFGSGWWDDLRSFSEDNTRLIGDFTKSLRVVSILEHCTKKLNESIEWKGQLTTALERSSSNMSFTALRQAVGGENGLCSMGFKRQRLQIRMFELGETYYIGMELPREYDTWKTTKFRDAIQVQKLLDRLWIEAATDVLALGDVFNPGGKVAIPQIHTIDSTSPQKLGELGAYDAFSLPSGIYHVDRHDPDKGICIRLADGGASFWVPNKTRGIAPDADPTHPGVFTNLAESTDFKIFDSFEILSIGSKSSFVRNQEGYVAEISHNVEVIRLSDLSKGPDGRTSKVAVASFPVAHVACTKTMFRRDEPEYMSVYIGDAQGSPHFMRYSGLTGACINAVSFNNFIGDCLVNSTSEKKTMNARDRYQQYFAETSWSTAEVVHRGTGEGFGEDGFLRPGFEHKYLIKFLRGRLEEQDASGLVDGILSDFWKKKLGTSLVPRGLETDSAFLMTLHSELMSAVAKEFGVQVDENEWSSYILSGFLSAVPSNSMIARLLILLGSIISHAQNLAFEKSRVSSELFKQSKPVDSIADDFAVEAQNFATGLTMSTALATFALALRLLSEPYAKIASTILGLLSIRISFGTITNVSRYRNRNEEARTLFFDKQLPQLEKDIMGQLPSADRRKHQHEGVDSNPYWKELKKLHRDFLDQAVYYDEPKFRIDEFEKAFRAVQADVPVTLETFRMRLVKEFISISFQKNSYLQETLVRMYRVVKQNILFQEAEGGKPVVRDIEKKLPNLRKTIEASLQRGPIRYGFVRKDLKWYQNPLVVGIQRCLFIPSRAAWTTGKLWKLLKERSEGEVPALRRGHSAIRQLHFATVESQNACRIILSASIVFLSGFLFSVFRFISFFRPENPATGEPEEKWVRLLVDVTAWAVVGTILGAMIAVSHFLRKLGHLLFLFWQVFHHSGNRDAKSKTDAGVILSATLWQILLTILRLLANILACVALPWSAYQSSTGTKPFSDLPRDLPLWFAAGSLGITVLAAILFLFVELFIRYNLDPMLGRAIFNLFEKEIQDIYESELEGLLQAHLVVTTAKNASRTATEMQQLISAANDTIQIDDPTIEEQAWELTARRFLSSENYRFDTVFAADRFGSIFHYLHLYGHKH</sequence>
<evidence type="ECO:0000256" key="2">
    <source>
        <dbReference type="SAM" id="Phobius"/>
    </source>
</evidence>
<comment type="caution">
    <text evidence="3">The sequence shown here is derived from an EMBL/GenBank/DDBJ whole genome shotgun (WGS) entry which is preliminary data.</text>
</comment>
<evidence type="ECO:0000313" key="4">
    <source>
        <dbReference type="Proteomes" id="UP001295423"/>
    </source>
</evidence>
<evidence type="ECO:0000256" key="1">
    <source>
        <dbReference type="SAM" id="MobiDB-lite"/>
    </source>
</evidence>
<reference evidence="3" key="1">
    <citation type="submission" date="2023-08" db="EMBL/GenBank/DDBJ databases">
        <authorList>
            <person name="Audoor S."/>
            <person name="Bilcke G."/>
        </authorList>
    </citation>
    <scope>NUCLEOTIDE SEQUENCE</scope>
</reference>
<accession>A0AAD2CTD4</accession>
<feature type="transmembrane region" description="Helical" evidence="2">
    <location>
        <begin position="1906"/>
        <end position="1930"/>
    </location>
</feature>
<gene>
    <name evidence="3" type="ORF">CYCCA115_LOCUS9733</name>
</gene>
<keyword evidence="2" id="KW-1133">Transmembrane helix</keyword>
<feature type="region of interest" description="Disordered" evidence="1">
    <location>
        <begin position="1"/>
        <end position="21"/>
    </location>
</feature>
<keyword evidence="2" id="KW-0812">Transmembrane</keyword>
<feature type="transmembrane region" description="Helical" evidence="2">
    <location>
        <begin position="1960"/>
        <end position="1989"/>
    </location>
</feature>
<feature type="transmembrane region" description="Helical" evidence="2">
    <location>
        <begin position="2009"/>
        <end position="2033"/>
    </location>
</feature>